<evidence type="ECO:0000313" key="2">
    <source>
        <dbReference type="EMBL" id="OMC39338.1"/>
    </source>
</evidence>
<evidence type="ECO:0000256" key="1">
    <source>
        <dbReference type="SAM" id="Phobius"/>
    </source>
</evidence>
<dbReference type="EMBL" id="MBER01000118">
    <property type="protein sequence ID" value="OMC39338.1"/>
    <property type="molecule type" value="Genomic_DNA"/>
</dbReference>
<evidence type="ECO:0000313" key="3">
    <source>
        <dbReference type="Proteomes" id="UP000187001"/>
    </source>
</evidence>
<feature type="transmembrane region" description="Helical" evidence="1">
    <location>
        <begin position="21"/>
        <end position="43"/>
    </location>
</feature>
<reference evidence="2 3" key="1">
    <citation type="submission" date="2016-07" db="EMBL/GenBank/DDBJ databases">
        <authorList>
            <person name="Sutton G."/>
            <person name="Brinkac L."/>
            <person name="Sanka R."/>
            <person name="Adams M."/>
            <person name="Lau E."/>
            <person name="Kumar A."/>
            <person name="Macaden R."/>
        </authorList>
    </citation>
    <scope>NUCLEOTIDE SEQUENCE [LARGE SCALE GENOMIC DNA]</scope>
    <source>
        <strain evidence="2 3">GA-0871</strain>
    </source>
</reference>
<proteinExistence type="predicted"/>
<comment type="caution">
    <text evidence="2">The sequence shown here is derived from an EMBL/GenBank/DDBJ whole genome shotgun (WGS) entry which is preliminary data.</text>
</comment>
<sequence length="134" mass="14969">MVRWAVPAAGGRSLPNTPEEWVSLSIGLACFLGILAVSMFCFIRFMSGWRKAYESRLLRESEEFRSSWPTERLAQAPYLELEREAERCWQLALLIEERAALSGDRDALGKLAATRNRAHALAGALNNASSNGQR</sequence>
<dbReference type="AlphaFoldDB" id="A0ABD6QI67"/>
<organism evidence="2 3">
    <name type="scientific">Mycolicibacterium fortuitum</name>
    <name type="common">Mycobacterium fortuitum</name>
    <dbReference type="NCBI Taxonomy" id="1766"/>
    <lineage>
        <taxon>Bacteria</taxon>
        <taxon>Bacillati</taxon>
        <taxon>Actinomycetota</taxon>
        <taxon>Actinomycetes</taxon>
        <taxon>Mycobacteriales</taxon>
        <taxon>Mycobacteriaceae</taxon>
        <taxon>Mycolicibacterium</taxon>
    </lineage>
</organism>
<protein>
    <submittedName>
        <fullName evidence="2">Uncharacterized protein</fullName>
    </submittedName>
</protein>
<gene>
    <name evidence="2" type="ORF">A5742_05280</name>
</gene>
<dbReference type="Proteomes" id="UP000187001">
    <property type="component" value="Unassembled WGS sequence"/>
</dbReference>
<keyword evidence="1" id="KW-0812">Transmembrane</keyword>
<accession>A0ABD6QI67</accession>
<keyword evidence="1" id="KW-0472">Membrane</keyword>
<name>A0ABD6QI67_MYCFO</name>
<keyword evidence="1" id="KW-1133">Transmembrane helix</keyword>